<gene>
    <name evidence="1" type="ORF">QE152_g1957</name>
</gene>
<evidence type="ECO:0000313" key="1">
    <source>
        <dbReference type="EMBL" id="KAK9753642.1"/>
    </source>
</evidence>
<keyword evidence="2" id="KW-1185">Reference proteome</keyword>
<evidence type="ECO:0000313" key="2">
    <source>
        <dbReference type="Proteomes" id="UP001458880"/>
    </source>
</evidence>
<sequence length="140" mass="15836">MKVISDGLEIADRYYGEKKDERVIYRRRCSRYNIFISIYNIIPAHPPEIGNQHCNLRYLRVQYLGSSVESPHSLTLLQYRFSGTHRPFSQENSEILQAALGAGFDAVRVGPARHTISATSVTMPEAIRPVGSIKKQTGKE</sequence>
<proteinExistence type="predicted"/>
<name>A0AAW1N4U8_POPJA</name>
<protein>
    <submittedName>
        <fullName evidence="1">Uncharacterized protein</fullName>
    </submittedName>
</protein>
<dbReference type="AlphaFoldDB" id="A0AAW1N4U8"/>
<comment type="caution">
    <text evidence="1">The sequence shown here is derived from an EMBL/GenBank/DDBJ whole genome shotgun (WGS) entry which is preliminary data.</text>
</comment>
<reference evidence="1 2" key="1">
    <citation type="journal article" date="2024" name="BMC Genomics">
        <title>De novo assembly and annotation of Popillia japonica's genome with initial clues to its potential as an invasive pest.</title>
        <authorList>
            <person name="Cucini C."/>
            <person name="Boschi S."/>
            <person name="Funari R."/>
            <person name="Cardaioli E."/>
            <person name="Iannotti N."/>
            <person name="Marturano G."/>
            <person name="Paoli F."/>
            <person name="Bruttini M."/>
            <person name="Carapelli A."/>
            <person name="Frati F."/>
            <person name="Nardi F."/>
        </authorList>
    </citation>
    <scope>NUCLEOTIDE SEQUENCE [LARGE SCALE GENOMIC DNA]</scope>
    <source>
        <strain evidence="1">DMR45628</strain>
    </source>
</reference>
<dbReference type="EMBL" id="JASPKY010000012">
    <property type="protein sequence ID" value="KAK9753642.1"/>
    <property type="molecule type" value="Genomic_DNA"/>
</dbReference>
<accession>A0AAW1N4U8</accession>
<dbReference type="Proteomes" id="UP001458880">
    <property type="component" value="Unassembled WGS sequence"/>
</dbReference>
<organism evidence="1 2">
    <name type="scientific">Popillia japonica</name>
    <name type="common">Japanese beetle</name>
    <dbReference type="NCBI Taxonomy" id="7064"/>
    <lineage>
        <taxon>Eukaryota</taxon>
        <taxon>Metazoa</taxon>
        <taxon>Ecdysozoa</taxon>
        <taxon>Arthropoda</taxon>
        <taxon>Hexapoda</taxon>
        <taxon>Insecta</taxon>
        <taxon>Pterygota</taxon>
        <taxon>Neoptera</taxon>
        <taxon>Endopterygota</taxon>
        <taxon>Coleoptera</taxon>
        <taxon>Polyphaga</taxon>
        <taxon>Scarabaeiformia</taxon>
        <taxon>Scarabaeidae</taxon>
        <taxon>Rutelinae</taxon>
        <taxon>Popillia</taxon>
    </lineage>
</organism>